<evidence type="ECO:0000256" key="2">
    <source>
        <dbReference type="ARBA" id="ARBA00001973"/>
    </source>
</evidence>
<dbReference type="GO" id="GO:0050421">
    <property type="term" value="F:nitrite reductase (NO-forming) activity"/>
    <property type="evidence" value="ECO:0007669"/>
    <property type="project" value="UniProtKB-EC"/>
</dbReference>
<dbReference type="CDD" id="cd04208">
    <property type="entry name" value="CuRO_2_CuNIR"/>
    <property type="match status" value="1"/>
</dbReference>
<accession>A0ABT9ZAK0</accession>
<proteinExistence type="inferred from homology"/>
<dbReference type="CDD" id="cd11020">
    <property type="entry name" value="CuRO_1_CuNIR"/>
    <property type="match status" value="1"/>
</dbReference>
<dbReference type="InterPro" id="IPR008972">
    <property type="entry name" value="Cupredoxin"/>
</dbReference>
<comment type="subunit">
    <text evidence="4">Homotrimer.</text>
</comment>
<dbReference type="Gene3D" id="2.60.40.420">
    <property type="entry name" value="Cupredoxins - blue copper proteins"/>
    <property type="match status" value="2"/>
</dbReference>
<comment type="caution">
    <text evidence="14">The sequence shown here is derived from an EMBL/GenBank/DDBJ whole genome shotgun (WGS) entry which is preliminary data.</text>
</comment>
<evidence type="ECO:0000259" key="13">
    <source>
        <dbReference type="Pfam" id="PF07732"/>
    </source>
</evidence>
<dbReference type="EMBL" id="JAUSUD010000002">
    <property type="protein sequence ID" value="MDQ0229274.1"/>
    <property type="molecule type" value="Genomic_DNA"/>
</dbReference>
<keyword evidence="7" id="KW-0479">Metal-binding</keyword>
<evidence type="ECO:0000256" key="1">
    <source>
        <dbReference type="ARBA" id="ARBA00001960"/>
    </source>
</evidence>
<evidence type="ECO:0000256" key="5">
    <source>
        <dbReference type="ARBA" id="ARBA00011882"/>
    </source>
</evidence>
<dbReference type="Pfam" id="PF07732">
    <property type="entry name" value="Cu-oxidase_3"/>
    <property type="match status" value="1"/>
</dbReference>
<comment type="cofactor">
    <cofactor evidence="2">
        <name>Cu(2+)</name>
        <dbReference type="ChEBI" id="CHEBI:29036"/>
    </cofactor>
</comment>
<evidence type="ECO:0000256" key="6">
    <source>
        <dbReference type="ARBA" id="ARBA00017290"/>
    </source>
</evidence>
<evidence type="ECO:0000313" key="15">
    <source>
        <dbReference type="Proteomes" id="UP001234495"/>
    </source>
</evidence>
<reference evidence="14 15" key="1">
    <citation type="submission" date="2023-07" db="EMBL/GenBank/DDBJ databases">
        <title>Genomic Encyclopedia of Type Strains, Phase IV (KMG-IV): sequencing the most valuable type-strain genomes for metagenomic binning, comparative biology and taxonomic classification.</title>
        <authorList>
            <person name="Goeker M."/>
        </authorList>
    </citation>
    <scope>NUCLEOTIDE SEQUENCE [LARGE SCALE GENOMIC DNA]</scope>
    <source>
        <strain evidence="14 15">DSM 29005</strain>
    </source>
</reference>
<dbReference type="PRINTS" id="PR00695">
    <property type="entry name" value="CUNO2RDTASE"/>
</dbReference>
<dbReference type="PANTHER" id="PTHR11709">
    <property type="entry name" value="MULTI-COPPER OXIDASE"/>
    <property type="match status" value="1"/>
</dbReference>
<feature type="domain" description="Plastocyanin-like" evidence="13">
    <location>
        <begin position="70"/>
        <end position="178"/>
    </location>
</feature>
<evidence type="ECO:0000256" key="4">
    <source>
        <dbReference type="ARBA" id="ARBA00011233"/>
    </source>
</evidence>
<dbReference type="PANTHER" id="PTHR11709:SF394">
    <property type="entry name" value="FI03373P-RELATED"/>
    <property type="match status" value="1"/>
</dbReference>
<comment type="catalytic activity">
    <reaction evidence="11">
        <text>nitric oxide + Fe(III)-[cytochrome c] + H2O = Fe(II)-[cytochrome c] + nitrite + 2 H(+)</text>
        <dbReference type="Rhea" id="RHEA:15233"/>
        <dbReference type="Rhea" id="RHEA-COMP:10350"/>
        <dbReference type="Rhea" id="RHEA-COMP:14399"/>
        <dbReference type="ChEBI" id="CHEBI:15377"/>
        <dbReference type="ChEBI" id="CHEBI:15378"/>
        <dbReference type="ChEBI" id="CHEBI:16301"/>
        <dbReference type="ChEBI" id="CHEBI:16480"/>
        <dbReference type="ChEBI" id="CHEBI:29033"/>
        <dbReference type="ChEBI" id="CHEBI:29034"/>
        <dbReference type="EC" id="1.7.2.1"/>
    </reaction>
</comment>
<dbReference type="InterPro" id="IPR011707">
    <property type="entry name" value="Cu-oxidase-like_N"/>
</dbReference>
<evidence type="ECO:0000256" key="8">
    <source>
        <dbReference type="ARBA" id="ARBA00022737"/>
    </source>
</evidence>
<keyword evidence="8" id="KW-0677">Repeat</keyword>
<organism evidence="14 15">
    <name type="scientific">Metabacillus malikii</name>
    <dbReference type="NCBI Taxonomy" id="1504265"/>
    <lineage>
        <taxon>Bacteria</taxon>
        <taxon>Bacillati</taxon>
        <taxon>Bacillota</taxon>
        <taxon>Bacilli</taxon>
        <taxon>Bacillales</taxon>
        <taxon>Bacillaceae</taxon>
        <taxon>Metabacillus</taxon>
    </lineage>
</organism>
<evidence type="ECO:0000259" key="12">
    <source>
        <dbReference type="Pfam" id="PF07731"/>
    </source>
</evidence>
<evidence type="ECO:0000256" key="7">
    <source>
        <dbReference type="ARBA" id="ARBA00022723"/>
    </source>
</evidence>
<protein>
    <recommendedName>
        <fullName evidence="6">Copper-containing nitrite reductase</fullName>
        <ecNumber evidence="5">1.7.2.1</ecNumber>
    </recommendedName>
</protein>
<evidence type="ECO:0000256" key="9">
    <source>
        <dbReference type="ARBA" id="ARBA00023002"/>
    </source>
</evidence>
<dbReference type="Pfam" id="PF07731">
    <property type="entry name" value="Cu-oxidase_2"/>
    <property type="match status" value="1"/>
</dbReference>
<dbReference type="RefSeq" id="WP_307336723.1">
    <property type="nucleotide sequence ID" value="NZ_JAUSUD010000002.1"/>
</dbReference>
<feature type="domain" description="Plastocyanin-like" evidence="12">
    <location>
        <begin position="212"/>
        <end position="330"/>
    </location>
</feature>
<comment type="cofactor">
    <cofactor evidence="1">
        <name>Cu(+)</name>
        <dbReference type="ChEBI" id="CHEBI:49552"/>
    </cofactor>
</comment>
<name>A0ABT9ZAK0_9BACI</name>
<evidence type="ECO:0000313" key="14">
    <source>
        <dbReference type="EMBL" id="MDQ0229274.1"/>
    </source>
</evidence>
<keyword evidence="10" id="KW-0186">Copper</keyword>
<dbReference type="InterPro" id="IPR011706">
    <property type="entry name" value="Cu-oxidase_C"/>
</dbReference>
<gene>
    <name evidence="14" type="ORF">J2S19_000525</name>
</gene>
<keyword evidence="15" id="KW-1185">Reference proteome</keyword>
<dbReference type="InterPro" id="IPR045087">
    <property type="entry name" value="Cu-oxidase_fam"/>
</dbReference>
<dbReference type="InterPro" id="IPR001287">
    <property type="entry name" value="NO2-reductase_Cu"/>
</dbReference>
<sequence>MEINYKKLIISNVIGLTMLAGCATNEPPPTNISTEETVFKPHEGVNQSPIPLEINRLNENEVQINMTAQITDIEIDKGVFYKAWTFNGEAPGPVIVVKEGDFIHFSLKNMDPAVPHSMDFHAVHAAPSEKFIDVMPNESGTFTYEASKPGVFMYHCGTEPVLQHIANGMHGVMIVTPKGGYETDKEIAREYVLIQNEWYDYNNLESMKNEEPTHVVFSTKALKTDELNTNGNAFSLKEMPLQAKVGEKVRLYLNNVGPNETSSLHVVGTIFDDVYIDGNPANHLEGMQTVLLPASGGAVVEFTVKEAGTYPIVTHQFNHAEKGAIAHLEVTN</sequence>
<dbReference type="SUPFAM" id="SSF49503">
    <property type="entry name" value="Cupredoxins"/>
    <property type="match status" value="2"/>
</dbReference>
<keyword evidence="9 14" id="KW-0560">Oxidoreductase</keyword>
<comment type="similarity">
    <text evidence="3">Belongs to the multicopper oxidase family.</text>
</comment>
<dbReference type="EC" id="1.7.2.1" evidence="5"/>
<evidence type="ECO:0000256" key="3">
    <source>
        <dbReference type="ARBA" id="ARBA00010609"/>
    </source>
</evidence>
<evidence type="ECO:0000256" key="10">
    <source>
        <dbReference type="ARBA" id="ARBA00023008"/>
    </source>
</evidence>
<evidence type="ECO:0000256" key="11">
    <source>
        <dbReference type="ARBA" id="ARBA00049340"/>
    </source>
</evidence>
<dbReference type="PROSITE" id="PS51257">
    <property type="entry name" value="PROKAR_LIPOPROTEIN"/>
    <property type="match status" value="1"/>
</dbReference>
<dbReference type="Proteomes" id="UP001234495">
    <property type="component" value="Unassembled WGS sequence"/>
</dbReference>